<dbReference type="PANTHER" id="PTHR37019">
    <property type="entry name" value="CHROMOSOME 1, WHOLE GENOME SHOTGUN SEQUENCE"/>
    <property type="match status" value="1"/>
</dbReference>
<feature type="transmembrane region" description="Helical" evidence="1">
    <location>
        <begin position="104"/>
        <end position="122"/>
    </location>
</feature>
<comment type="caution">
    <text evidence="3">The sequence shown here is derived from an EMBL/GenBank/DDBJ whole genome shotgun (WGS) entry which is preliminary data.</text>
</comment>
<sequence length="179" mass="19407">MAGSPTSAVSARASGPSSGIPLLYRLFFLYIEPVATAVGAYYAALDQRAYMHLTLPSATGSLFGTTVSTRESIVLNQLANMYFVFALNEALVLRATSDLRVWKVFLLGLLIADFGHLASVAPKSLELYYRFWEWNSIDAGNLGFVYVGAAMRTCFLLGVGFAAAQTGQKKKKASSKSKR</sequence>
<dbReference type="EMBL" id="JAAQHG020000001">
    <property type="protein sequence ID" value="KAL1591154.1"/>
    <property type="molecule type" value="Genomic_DNA"/>
</dbReference>
<dbReference type="AlphaFoldDB" id="A0AB34L980"/>
<keyword evidence="1" id="KW-0812">Transmembrane</keyword>
<evidence type="ECO:0000313" key="4">
    <source>
        <dbReference type="Proteomes" id="UP000803884"/>
    </source>
</evidence>
<reference evidence="3 4" key="1">
    <citation type="journal article" date="2020" name="Microbiol. Resour. Announc.">
        <title>Draft Genome Sequence of a Cladosporium Species Isolated from the Mesophotic Ascidian Didemnum maculosum.</title>
        <authorList>
            <person name="Gioti A."/>
            <person name="Siaperas R."/>
            <person name="Nikolaivits E."/>
            <person name="Le Goff G."/>
            <person name="Ouazzani J."/>
            <person name="Kotoulas G."/>
            <person name="Topakas E."/>
        </authorList>
    </citation>
    <scope>NUCLEOTIDE SEQUENCE [LARGE SCALE GENOMIC DNA]</scope>
    <source>
        <strain evidence="3 4">TM138-S3</strain>
    </source>
</reference>
<feature type="transmembrane region" description="Helical" evidence="1">
    <location>
        <begin position="22"/>
        <end position="44"/>
    </location>
</feature>
<protein>
    <recommendedName>
        <fullName evidence="2">DUF7704 domain-containing protein</fullName>
    </recommendedName>
</protein>
<proteinExistence type="predicted"/>
<dbReference type="InterPro" id="IPR056121">
    <property type="entry name" value="DUF7704"/>
</dbReference>
<accession>A0AB34L980</accession>
<evidence type="ECO:0000313" key="3">
    <source>
        <dbReference type="EMBL" id="KAL1591154.1"/>
    </source>
</evidence>
<dbReference type="Proteomes" id="UP000803884">
    <property type="component" value="Unassembled WGS sequence"/>
</dbReference>
<feature type="domain" description="DUF7704" evidence="2">
    <location>
        <begin position="19"/>
        <end position="159"/>
    </location>
</feature>
<dbReference type="Pfam" id="PF24803">
    <property type="entry name" value="DUF7704"/>
    <property type="match status" value="1"/>
</dbReference>
<name>A0AB34L980_9PEZI</name>
<keyword evidence="1" id="KW-0472">Membrane</keyword>
<gene>
    <name evidence="3" type="ORF">WHR41_00320</name>
</gene>
<dbReference type="GeneID" id="96001764"/>
<dbReference type="PANTHER" id="PTHR37019:SF1">
    <property type="entry name" value="EXPERA DOMAIN-CONTAINING PROTEIN"/>
    <property type="match status" value="1"/>
</dbReference>
<feature type="transmembrane region" description="Helical" evidence="1">
    <location>
        <begin position="142"/>
        <end position="164"/>
    </location>
</feature>
<keyword evidence="4" id="KW-1185">Reference proteome</keyword>
<evidence type="ECO:0000259" key="2">
    <source>
        <dbReference type="Pfam" id="PF24803"/>
    </source>
</evidence>
<keyword evidence="1" id="KW-1133">Transmembrane helix</keyword>
<evidence type="ECO:0000256" key="1">
    <source>
        <dbReference type="SAM" id="Phobius"/>
    </source>
</evidence>
<organism evidence="3 4">
    <name type="scientific">Cladosporium halotolerans</name>
    <dbReference type="NCBI Taxonomy" id="1052096"/>
    <lineage>
        <taxon>Eukaryota</taxon>
        <taxon>Fungi</taxon>
        <taxon>Dikarya</taxon>
        <taxon>Ascomycota</taxon>
        <taxon>Pezizomycotina</taxon>
        <taxon>Dothideomycetes</taxon>
        <taxon>Dothideomycetidae</taxon>
        <taxon>Cladosporiales</taxon>
        <taxon>Cladosporiaceae</taxon>
        <taxon>Cladosporium</taxon>
    </lineage>
</organism>
<dbReference type="RefSeq" id="XP_069234259.1">
    <property type="nucleotide sequence ID" value="XM_069368926.1"/>
</dbReference>